<reference evidence="1 2" key="1">
    <citation type="submission" date="2015-04" db="EMBL/GenBank/DDBJ databases">
        <authorList>
            <person name="Syromyatnikov M.Y."/>
            <person name="Popov V.N."/>
        </authorList>
    </citation>
    <scope>NUCLEOTIDE SEQUENCE [LARGE SCALE GENOMIC DNA]</scope>
    <source>
        <strain evidence="1">WF-38-12</strain>
    </source>
</reference>
<evidence type="ECO:0000313" key="2">
    <source>
        <dbReference type="Proteomes" id="UP000054383"/>
    </source>
</evidence>
<dbReference type="AlphaFoldDB" id="A0A0U1LY02"/>
<sequence length="233" mass="26200">MAGTKSSSTGNPGEDFLKNGFLSVKDAEAGERVEEMERNSVLFASERGLQFYKVNVLDDPRKRQILDSSFKWFGLGLYRTFGAMPGDYAFRQSDPSSGLESLLVHFWKKGSKATFWKASHIERVITTRGENNLWRAPRVALRGLGLEPVEVTFENGGFSIRDTRLFVEVSEGSAITFGIASRDVLRKWWAPMKLPRTLEKVVAEMDEHNCGMNVTFFDGKHEAPVRAADSPRD</sequence>
<dbReference type="Proteomes" id="UP000054383">
    <property type="component" value="Unassembled WGS sequence"/>
</dbReference>
<name>A0A0U1LY02_TALIS</name>
<keyword evidence="2" id="KW-1185">Reference proteome</keyword>
<evidence type="ECO:0000313" key="1">
    <source>
        <dbReference type="EMBL" id="CRG88238.1"/>
    </source>
</evidence>
<dbReference type="OMA" id="GENNLWR"/>
<proteinExistence type="predicted"/>
<protein>
    <submittedName>
        <fullName evidence="1">Uncharacterized protein</fullName>
    </submittedName>
</protein>
<accession>A0A0U1LY02</accession>
<organism evidence="1 2">
    <name type="scientific">Talaromyces islandicus</name>
    <name type="common">Penicillium islandicum</name>
    <dbReference type="NCBI Taxonomy" id="28573"/>
    <lineage>
        <taxon>Eukaryota</taxon>
        <taxon>Fungi</taxon>
        <taxon>Dikarya</taxon>
        <taxon>Ascomycota</taxon>
        <taxon>Pezizomycotina</taxon>
        <taxon>Eurotiomycetes</taxon>
        <taxon>Eurotiomycetidae</taxon>
        <taxon>Eurotiales</taxon>
        <taxon>Trichocomaceae</taxon>
        <taxon>Talaromyces</taxon>
        <taxon>Talaromyces sect. Islandici</taxon>
    </lineage>
</organism>
<gene>
    <name evidence="1" type="ORF">PISL3812_05265</name>
</gene>
<dbReference type="STRING" id="28573.A0A0U1LY02"/>
<dbReference type="OrthoDB" id="5068804at2759"/>
<dbReference type="EMBL" id="CVMT01000004">
    <property type="protein sequence ID" value="CRG88238.1"/>
    <property type="molecule type" value="Genomic_DNA"/>
</dbReference>